<dbReference type="AlphaFoldDB" id="A0A392STD7"/>
<dbReference type="Gene3D" id="3.30.420.10">
    <property type="entry name" value="Ribonuclease H-like superfamily/Ribonuclease H"/>
    <property type="match status" value="1"/>
</dbReference>
<dbReference type="InterPro" id="IPR036397">
    <property type="entry name" value="RNaseH_sf"/>
</dbReference>
<sequence>FSGLILRRPDGSAVRAATQSHEGSEDANFGEAVGLNDALDMDEKYQASQVIFKLDSQIIVNAVKKEKRVRCNTLTLKHLLLT</sequence>
<dbReference type="GO" id="GO:0003676">
    <property type="term" value="F:nucleic acid binding"/>
    <property type="evidence" value="ECO:0007669"/>
    <property type="project" value="InterPro"/>
</dbReference>
<protein>
    <recommendedName>
        <fullName evidence="2">RNase H type-1 domain-containing protein</fullName>
    </recommendedName>
</protein>
<feature type="non-terminal residue" evidence="3">
    <location>
        <position position="1"/>
    </location>
</feature>
<keyword evidence="4" id="KW-1185">Reference proteome</keyword>
<evidence type="ECO:0000259" key="2">
    <source>
        <dbReference type="Pfam" id="PF13456"/>
    </source>
</evidence>
<feature type="domain" description="RNase H type-1" evidence="2">
    <location>
        <begin position="2"/>
        <end position="68"/>
    </location>
</feature>
<name>A0A392STD7_9FABA</name>
<feature type="region of interest" description="Disordered" evidence="1">
    <location>
        <begin position="1"/>
        <end position="28"/>
    </location>
</feature>
<reference evidence="3 4" key="1">
    <citation type="journal article" date="2018" name="Front. Plant Sci.">
        <title>Red Clover (Trifolium pratense) and Zigzag Clover (T. medium) - A Picture of Genomic Similarities and Differences.</title>
        <authorList>
            <person name="Dluhosova J."/>
            <person name="Istvanek J."/>
            <person name="Nedelnik J."/>
            <person name="Repkova J."/>
        </authorList>
    </citation>
    <scope>NUCLEOTIDE SEQUENCE [LARGE SCALE GENOMIC DNA]</scope>
    <source>
        <strain evidence="4">cv. 10/8</strain>
        <tissue evidence="3">Leaf</tissue>
    </source>
</reference>
<dbReference type="EMBL" id="LXQA010428141">
    <property type="protein sequence ID" value="MCI51190.1"/>
    <property type="molecule type" value="Genomic_DNA"/>
</dbReference>
<comment type="caution">
    <text evidence="3">The sequence shown here is derived from an EMBL/GenBank/DDBJ whole genome shotgun (WGS) entry which is preliminary data.</text>
</comment>
<dbReference type="Pfam" id="PF13456">
    <property type="entry name" value="RVT_3"/>
    <property type="match status" value="1"/>
</dbReference>
<evidence type="ECO:0000256" key="1">
    <source>
        <dbReference type="SAM" id="MobiDB-lite"/>
    </source>
</evidence>
<organism evidence="3 4">
    <name type="scientific">Trifolium medium</name>
    <dbReference type="NCBI Taxonomy" id="97028"/>
    <lineage>
        <taxon>Eukaryota</taxon>
        <taxon>Viridiplantae</taxon>
        <taxon>Streptophyta</taxon>
        <taxon>Embryophyta</taxon>
        <taxon>Tracheophyta</taxon>
        <taxon>Spermatophyta</taxon>
        <taxon>Magnoliopsida</taxon>
        <taxon>eudicotyledons</taxon>
        <taxon>Gunneridae</taxon>
        <taxon>Pentapetalae</taxon>
        <taxon>rosids</taxon>
        <taxon>fabids</taxon>
        <taxon>Fabales</taxon>
        <taxon>Fabaceae</taxon>
        <taxon>Papilionoideae</taxon>
        <taxon>50 kb inversion clade</taxon>
        <taxon>NPAAA clade</taxon>
        <taxon>Hologalegina</taxon>
        <taxon>IRL clade</taxon>
        <taxon>Trifolieae</taxon>
        <taxon>Trifolium</taxon>
    </lineage>
</organism>
<proteinExistence type="predicted"/>
<accession>A0A392STD7</accession>
<evidence type="ECO:0000313" key="3">
    <source>
        <dbReference type="EMBL" id="MCI51190.1"/>
    </source>
</evidence>
<dbReference type="GO" id="GO:0004523">
    <property type="term" value="F:RNA-DNA hybrid ribonuclease activity"/>
    <property type="evidence" value="ECO:0007669"/>
    <property type="project" value="InterPro"/>
</dbReference>
<dbReference type="Proteomes" id="UP000265520">
    <property type="component" value="Unassembled WGS sequence"/>
</dbReference>
<evidence type="ECO:0000313" key="4">
    <source>
        <dbReference type="Proteomes" id="UP000265520"/>
    </source>
</evidence>
<dbReference type="InterPro" id="IPR002156">
    <property type="entry name" value="RNaseH_domain"/>
</dbReference>